<dbReference type="GO" id="GO:0016887">
    <property type="term" value="F:ATP hydrolysis activity"/>
    <property type="evidence" value="ECO:0007669"/>
    <property type="project" value="InterPro"/>
</dbReference>
<dbReference type="Gene3D" id="3.40.50.300">
    <property type="entry name" value="P-loop containing nucleotide triphosphate hydrolases"/>
    <property type="match status" value="2"/>
</dbReference>
<dbReference type="RefSeq" id="WP_064010135.1">
    <property type="nucleotide sequence ID" value="NZ_LUUG01000106.1"/>
</dbReference>
<dbReference type="InterPro" id="IPR041685">
    <property type="entry name" value="AAA_GajA/Old/RecF-like"/>
</dbReference>
<evidence type="ECO:0000313" key="4">
    <source>
        <dbReference type="Proteomes" id="UP000078090"/>
    </source>
</evidence>
<dbReference type="OrthoDB" id="9815944at2"/>
<evidence type="ECO:0000313" key="3">
    <source>
        <dbReference type="EMBL" id="OAH98910.1"/>
    </source>
</evidence>
<reference evidence="3 4" key="1">
    <citation type="submission" date="2016-03" db="EMBL/GenBank/DDBJ databases">
        <authorList>
            <person name="Ploux O."/>
        </authorList>
    </citation>
    <scope>NUCLEOTIDE SEQUENCE [LARGE SCALE GENOMIC DNA]</scope>
    <source>
        <strain evidence="3 4">R-45363</strain>
    </source>
</reference>
<evidence type="ECO:0000259" key="1">
    <source>
        <dbReference type="Pfam" id="PF13175"/>
    </source>
</evidence>
<dbReference type="AlphaFoldDB" id="A0A177LZV1"/>
<sequence length="590" mass="67453">MSNVRISSVKFTNFKALKNYSVSLDDANILVGPNNAGKSTIISAFRILDVAIKKARRLKPERVATSSGKIGFGHKIPEQQISVSLENVATDYNDEDSRIEFKLTNKNKLILYFPNGGGCTLHWETEHGVVTTPTSFKSAFPISVQVVPVLGPLEHQEAYVNEDTVKNSLNTHRACRHFRNYWYYYNEGWDEFSSMISNTWPGMKINRPELDIPNKKLSMFVSEDRIDREIYWAGFGFQIWCQLLSHLSRANDASLVVIDEPEIYLHPDVQRQLLGILRKLSADVLLATHSVEIMGEADPTEILLVNKEKKSAYRLKDVEGMQLAIESLGSAQNVTLTHLARTKKIVFVEGMNDYKTIRRFAKNMGFHDLFSGNDLTAFESGGFSSWEKIKSFAWGVKHTIEENIKIFAIYDRDYFCNEEIDKITKELKNELTNAHIHERKEMENYLLNISVLERVLNHQIQIRNKRSSTNIIHVKGIADYIDEITSKDKSSIQAQYIARRIDYFRSSGYDSSTVSRDAIDIFEEIWSNLELRMKIVPGKSTLKSLRDEIQAAYGVNLTDVQIVDEFDLTEIPADLNILINNLEAFRKNSP</sequence>
<gene>
    <name evidence="3" type="ORF">A1332_19930</name>
</gene>
<accession>A0A177LZV1</accession>
<dbReference type="Pfam" id="PF13304">
    <property type="entry name" value="AAA_21"/>
    <property type="match status" value="1"/>
</dbReference>
<dbReference type="PANTHER" id="PTHR43581:SF4">
    <property type="entry name" value="ATP_GTP PHOSPHATASE"/>
    <property type="match status" value="1"/>
</dbReference>
<dbReference type="Proteomes" id="UP000078090">
    <property type="component" value="Unassembled WGS sequence"/>
</dbReference>
<evidence type="ECO:0000259" key="2">
    <source>
        <dbReference type="Pfam" id="PF13304"/>
    </source>
</evidence>
<dbReference type="EMBL" id="LUUG01000106">
    <property type="protein sequence ID" value="OAH98910.1"/>
    <property type="molecule type" value="Genomic_DNA"/>
</dbReference>
<organism evidence="3 4">
    <name type="scientific">Methylomonas methanica</name>
    <dbReference type="NCBI Taxonomy" id="421"/>
    <lineage>
        <taxon>Bacteria</taxon>
        <taxon>Pseudomonadati</taxon>
        <taxon>Pseudomonadota</taxon>
        <taxon>Gammaproteobacteria</taxon>
        <taxon>Methylococcales</taxon>
        <taxon>Methylococcaceae</taxon>
        <taxon>Methylomonas</taxon>
    </lineage>
</organism>
<dbReference type="SUPFAM" id="SSF52540">
    <property type="entry name" value="P-loop containing nucleoside triphosphate hydrolases"/>
    <property type="match status" value="1"/>
</dbReference>
<feature type="domain" description="Endonuclease GajA/Old nuclease/RecF-like AAA" evidence="1">
    <location>
        <begin position="6"/>
        <end position="80"/>
    </location>
</feature>
<name>A0A177LZV1_METMH</name>
<dbReference type="InterPro" id="IPR027417">
    <property type="entry name" value="P-loop_NTPase"/>
</dbReference>
<dbReference type="Pfam" id="PF13175">
    <property type="entry name" value="AAA_15"/>
    <property type="match status" value="1"/>
</dbReference>
<dbReference type="PANTHER" id="PTHR43581">
    <property type="entry name" value="ATP/GTP PHOSPHATASE"/>
    <property type="match status" value="1"/>
</dbReference>
<dbReference type="GO" id="GO:0005524">
    <property type="term" value="F:ATP binding"/>
    <property type="evidence" value="ECO:0007669"/>
    <property type="project" value="InterPro"/>
</dbReference>
<comment type="caution">
    <text evidence="3">The sequence shown here is derived from an EMBL/GenBank/DDBJ whole genome shotgun (WGS) entry which is preliminary data.</text>
</comment>
<protein>
    <recommendedName>
        <fullName evidence="5">ATPase AAA-type core domain-containing protein</fullName>
    </recommendedName>
</protein>
<evidence type="ECO:0008006" key="5">
    <source>
        <dbReference type="Google" id="ProtNLM"/>
    </source>
</evidence>
<dbReference type="InterPro" id="IPR051396">
    <property type="entry name" value="Bact_Antivir_Def_Nuclease"/>
</dbReference>
<proteinExistence type="predicted"/>
<feature type="domain" description="ATPase AAA-type core" evidence="2">
    <location>
        <begin position="193"/>
        <end position="294"/>
    </location>
</feature>
<dbReference type="InterPro" id="IPR003959">
    <property type="entry name" value="ATPase_AAA_core"/>
</dbReference>